<protein>
    <submittedName>
        <fullName evidence="2">Diaminohydroxyphosphoribosylamino-pyrimidine deaminase</fullName>
    </submittedName>
</protein>
<dbReference type="AlphaFoldDB" id="A0A8H4KFJ4"/>
<dbReference type="InterPro" id="IPR029063">
    <property type="entry name" value="SAM-dependent_MTases_sf"/>
</dbReference>
<organism evidence="2 3">
    <name type="scientific">Fusarium albosuccineum</name>
    <dbReference type="NCBI Taxonomy" id="1237068"/>
    <lineage>
        <taxon>Eukaryota</taxon>
        <taxon>Fungi</taxon>
        <taxon>Dikarya</taxon>
        <taxon>Ascomycota</taxon>
        <taxon>Pezizomycotina</taxon>
        <taxon>Sordariomycetes</taxon>
        <taxon>Hypocreomycetidae</taxon>
        <taxon>Hypocreales</taxon>
        <taxon>Nectriaceae</taxon>
        <taxon>Fusarium</taxon>
        <taxon>Fusarium decemcellulare species complex</taxon>
    </lineage>
</organism>
<dbReference type="SUPFAM" id="SSF53335">
    <property type="entry name" value="S-adenosyl-L-methionine-dependent methyltransferases"/>
    <property type="match status" value="1"/>
</dbReference>
<dbReference type="GO" id="GO:0005829">
    <property type="term" value="C:cytosol"/>
    <property type="evidence" value="ECO:0007669"/>
    <property type="project" value="TreeGrafter"/>
</dbReference>
<dbReference type="InterPro" id="IPR019410">
    <property type="entry name" value="Methyltransf_16"/>
</dbReference>
<feature type="compositionally biased region" description="Polar residues" evidence="1">
    <location>
        <begin position="155"/>
        <end position="167"/>
    </location>
</feature>
<accession>A0A8H4KFJ4</accession>
<dbReference type="PANTHER" id="PTHR14614:SF109">
    <property type="entry name" value="RIBOSOMAL LYSINE N-METHYLTRANSFERASE 5"/>
    <property type="match status" value="1"/>
</dbReference>
<comment type="caution">
    <text evidence="2">The sequence shown here is derived from an EMBL/GenBank/DDBJ whole genome shotgun (WGS) entry which is preliminary data.</text>
</comment>
<evidence type="ECO:0000256" key="1">
    <source>
        <dbReference type="SAM" id="MobiDB-lite"/>
    </source>
</evidence>
<dbReference type="Proteomes" id="UP000554235">
    <property type="component" value="Unassembled WGS sequence"/>
</dbReference>
<dbReference type="PANTHER" id="PTHR14614">
    <property type="entry name" value="HEPATOCELLULAR CARCINOMA-ASSOCIATED ANTIGEN"/>
    <property type="match status" value="1"/>
</dbReference>
<proteinExistence type="predicted"/>
<feature type="compositionally biased region" description="Basic residues" evidence="1">
    <location>
        <begin position="168"/>
        <end position="179"/>
    </location>
</feature>
<dbReference type="OrthoDB" id="2529286at2759"/>
<dbReference type="EMBL" id="JAADYS010003282">
    <property type="protein sequence ID" value="KAF4448718.1"/>
    <property type="molecule type" value="Genomic_DNA"/>
</dbReference>
<gene>
    <name evidence="2" type="ORF">FALBO_16763</name>
</gene>
<dbReference type="GO" id="GO:0032991">
    <property type="term" value="C:protein-containing complex"/>
    <property type="evidence" value="ECO:0007669"/>
    <property type="project" value="TreeGrafter"/>
</dbReference>
<sequence>MGSLTDLIAQLEPEVEDPEEGKLKVPDFQQTFVLYAQPIPSLDLGFIDPRAASVDVSVAGRDFTIHQSPAVLSSSRAGGTTGAAPSFASWLASPSNPLFTGSVLGTASTSSFLELGCGISPLSALALAPRVARYVLTDQPYVQRLLQRNLDENLSSALSSGTSTPTGRSKKKRGGHGHAHAAPQPSIRFITLDWETDQVTPALTGSDEARSFDTVVACDCVYNYALVSPFVQTCVDVCRLRSSDSAYLDDERRPCICVIGQQLRNDEVFQSWLETFHASFRVWRVPDDALPEELRSTAGFVVHIGVLRDEVR</sequence>
<dbReference type="Gene3D" id="3.40.50.150">
    <property type="entry name" value="Vaccinia Virus protein VP39"/>
    <property type="match status" value="1"/>
</dbReference>
<feature type="region of interest" description="Disordered" evidence="1">
    <location>
        <begin position="155"/>
        <end position="182"/>
    </location>
</feature>
<evidence type="ECO:0000313" key="2">
    <source>
        <dbReference type="EMBL" id="KAF4448718.1"/>
    </source>
</evidence>
<evidence type="ECO:0000313" key="3">
    <source>
        <dbReference type="Proteomes" id="UP000554235"/>
    </source>
</evidence>
<keyword evidence="3" id="KW-1185">Reference proteome</keyword>
<reference evidence="2 3" key="1">
    <citation type="submission" date="2020-01" db="EMBL/GenBank/DDBJ databases">
        <title>Identification and distribution of gene clusters putatively required for synthesis of sphingolipid metabolism inhibitors in phylogenetically diverse species of the filamentous fungus Fusarium.</title>
        <authorList>
            <person name="Kim H.-S."/>
            <person name="Busman M."/>
            <person name="Brown D.W."/>
            <person name="Divon H."/>
            <person name="Uhlig S."/>
            <person name="Proctor R.H."/>
        </authorList>
    </citation>
    <scope>NUCLEOTIDE SEQUENCE [LARGE SCALE GENOMIC DNA]</scope>
    <source>
        <strain evidence="2 3">NRRL 20459</strain>
    </source>
</reference>
<dbReference type="GO" id="GO:0008757">
    <property type="term" value="F:S-adenosylmethionine-dependent methyltransferase activity"/>
    <property type="evidence" value="ECO:0007669"/>
    <property type="project" value="UniProtKB-ARBA"/>
</dbReference>
<name>A0A8H4KFJ4_9HYPO</name>